<accession>A0A4Z2F0A3</accession>
<evidence type="ECO:0000256" key="1">
    <source>
        <dbReference type="SAM" id="MobiDB-lite"/>
    </source>
</evidence>
<name>A0A4Z2F0A3_9TELE</name>
<keyword evidence="3" id="KW-1185">Reference proteome</keyword>
<dbReference type="AlphaFoldDB" id="A0A4Z2F0A3"/>
<dbReference type="Proteomes" id="UP000314294">
    <property type="component" value="Unassembled WGS sequence"/>
</dbReference>
<organism evidence="2 3">
    <name type="scientific">Liparis tanakae</name>
    <name type="common">Tanaka's snailfish</name>
    <dbReference type="NCBI Taxonomy" id="230148"/>
    <lineage>
        <taxon>Eukaryota</taxon>
        <taxon>Metazoa</taxon>
        <taxon>Chordata</taxon>
        <taxon>Craniata</taxon>
        <taxon>Vertebrata</taxon>
        <taxon>Euteleostomi</taxon>
        <taxon>Actinopterygii</taxon>
        <taxon>Neopterygii</taxon>
        <taxon>Teleostei</taxon>
        <taxon>Neoteleostei</taxon>
        <taxon>Acanthomorphata</taxon>
        <taxon>Eupercaria</taxon>
        <taxon>Perciformes</taxon>
        <taxon>Cottioidei</taxon>
        <taxon>Cottales</taxon>
        <taxon>Liparidae</taxon>
        <taxon>Liparis</taxon>
    </lineage>
</organism>
<reference evidence="2 3" key="1">
    <citation type="submission" date="2019-03" db="EMBL/GenBank/DDBJ databases">
        <title>First draft genome of Liparis tanakae, snailfish: a comprehensive survey of snailfish specific genes.</title>
        <authorList>
            <person name="Kim W."/>
            <person name="Song I."/>
            <person name="Jeong J.-H."/>
            <person name="Kim D."/>
            <person name="Kim S."/>
            <person name="Ryu S."/>
            <person name="Song J.Y."/>
            <person name="Lee S.K."/>
        </authorList>
    </citation>
    <scope>NUCLEOTIDE SEQUENCE [LARGE SCALE GENOMIC DNA]</scope>
    <source>
        <tissue evidence="2">Muscle</tissue>
    </source>
</reference>
<sequence length="105" mass="11960">MKTLPPASLPRRSRVTEVGGYSLRQALSWKELRMSVHCSLWLPLAAQEHQGPTLDVELSRRRGEPAPGTEGFSSYRSGRCTRPLALCSKGWQSYWNCAQRDLWEQ</sequence>
<gene>
    <name evidence="2" type="ORF">EYF80_055377</name>
</gene>
<feature type="region of interest" description="Disordered" evidence="1">
    <location>
        <begin position="53"/>
        <end position="75"/>
    </location>
</feature>
<proteinExistence type="predicted"/>
<evidence type="ECO:0000313" key="2">
    <source>
        <dbReference type="EMBL" id="TNN34458.1"/>
    </source>
</evidence>
<protein>
    <submittedName>
        <fullName evidence="2">Uncharacterized protein</fullName>
    </submittedName>
</protein>
<evidence type="ECO:0000313" key="3">
    <source>
        <dbReference type="Proteomes" id="UP000314294"/>
    </source>
</evidence>
<comment type="caution">
    <text evidence="2">The sequence shown here is derived from an EMBL/GenBank/DDBJ whole genome shotgun (WGS) entry which is preliminary data.</text>
</comment>
<dbReference type="EMBL" id="SRLO01001958">
    <property type="protein sequence ID" value="TNN34458.1"/>
    <property type="molecule type" value="Genomic_DNA"/>
</dbReference>